<feature type="domain" description="Coatomer beta subunit C-terminal" evidence="11">
    <location>
        <begin position="271"/>
        <end position="387"/>
    </location>
</feature>
<evidence type="ECO:0000256" key="3">
    <source>
        <dbReference type="ARBA" id="ARBA00022448"/>
    </source>
</evidence>
<keyword evidence="6" id="KW-0931">ER-Golgi transport</keyword>
<keyword evidence="14" id="KW-1185">Reference proteome</keyword>
<name>A0AA41V878_PAPNU</name>
<organism evidence="13 14">
    <name type="scientific">Papaver nudicaule</name>
    <name type="common">Iceland poppy</name>
    <dbReference type="NCBI Taxonomy" id="74823"/>
    <lineage>
        <taxon>Eukaryota</taxon>
        <taxon>Viridiplantae</taxon>
        <taxon>Streptophyta</taxon>
        <taxon>Embryophyta</taxon>
        <taxon>Tracheophyta</taxon>
        <taxon>Spermatophyta</taxon>
        <taxon>Magnoliopsida</taxon>
        <taxon>Ranunculales</taxon>
        <taxon>Papaveraceae</taxon>
        <taxon>Papaveroideae</taxon>
        <taxon>Papaver</taxon>
    </lineage>
</organism>
<sequence>MEKSCSSLIHFDKGTPALEGSDVVNEVDAMKKAVMLLLSGEILPQLFITVVRYLLPSEDHAIQKLLLLCLEIKLIPKKKALASPNLHIGRKPMDIALELHETLMNTELEKNREYRQILVQAIHSCAIEFPEVAALNAALAVDMVVFVRETIETNPKLKVAIIARLLDTIYQIRGARGEVESGVATVQQCLGDLLFFRVNEKGDVADTLRSAILTCVFFLGAVVACTLAKLLLRLEEVQPSKIVLCIRLLHNTGDEIRRYGYSHAVTVFVKMLANKQSYETEEIKAKAQISHGMSQVELEDEVPDDLKLLNRILQLTGFSDPVYAESYVTVHQYDIVLDVTVINRTQEPFQNMWLELATVGDLKLVEYKQIRANIKVTSTQTGVIFGKSSNRTSNVTERTVVLLSDIYINIMEYISPATCADVVFSTMWAEFEWEIKEAVNMVIQDAKDFLNHIIKSTTNLKCLTAPSALYGDCGFLAANFYVNALVNVSIIEQQIDGKLSGYTRDCPQFRG</sequence>
<dbReference type="Pfam" id="PF07718">
    <property type="entry name" value="Coatamer_beta_C"/>
    <property type="match status" value="1"/>
</dbReference>
<evidence type="ECO:0000259" key="12">
    <source>
        <dbReference type="Pfam" id="PF14806"/>
    </source>
</evidence>
<evidence type="ECO:0000259" key="11">
    <source>
        <dbReference type="Pfam" id="PF07718"/>
    </source>
</evidence>
<keyword evidence="8" id="KW-0333">Golgi apparatus</keyword>
<keyword evidence="4" id="KW-0963">Cytoplasm</keyword>
<dbReference type="PANTHER" id="PTHR10635:SF0">
    <property type="entry name" value="COATOMER SUBUNIT BETA"/>
    <property type="match status" value="1"/>
</dbReference>
<dbReference type="GO" id="GO:0006886">
    <property type="term" value="P:intracellular protein transport"/>
    <property type="evidence" value="ECO:0007669"/>
    <property type="project" value="InterPro"/>
</dbReference>
<dbReference type="InterPro" id="IPR011710">
    <property type="entry name" value="Coatomer_bsu_C"/>
</dbReference>
<dbReference type="GO" id="GO:0005198">
    <property type="term" value="F:structural molecule activity"/>
    <property type="evidence" value="ECO:0007669"/>
    <property type="project" value="InterPro"/>
</dbReference>
<keyword evidence="10" id="KW-0968">Cytoplasmic vesicle</keyword>
<dbReference type="EMBL" id="JAJJMA010144797">
    <property type="protein sequence ID" value="MCL7034369.1"/>
    <property type="molecule type" value="Genomic_DNA"/>
</dbReference>
<proteinExistence type="predicted"/>
<dbReference type="GO" id="GO:0006888">
    <property type="term" value="P:endoplasmic reticulum to Golgi vesicle-mediated transport"/>
    <property type="evidence" value="ECO:0007669"/>
    <property type="project" value="TreeGrafter"/>
</dbReference>
<keyword evidence="5" id="KW-0677">Repeat</keyword>
<dbReference type="Pfam" id="PF14806">
    <property type="entry name" value="Coatomer_b_Cpla"/>
    <property type="match status" value="1"/>
</dbReference>
<feature type="domain" description="Coatomer beta subunit appendage platform" evidence="12">
    <location>
        <begin position="397"/>
        <end position="504"/>
    </location>
</feature>
<evidence type="ECO:0000256" key="2">
    <source>
        <dbReference type="ARBA" id="ARBA00004347"/>
    </source>
</evidence>
<dbReference type="InterPro" id="IPR016460">
    <property type="entry name" value="COPB1"/>
</dbReference>
<accession>A0AA41V878</accession>
<evidence type="ECO:0000256" key="9">
    <source>
        <dbReference type="ARBA" id="ARBA00023136"/>
    </source>
</evidence>
<dbReference type="GO" id="GO:0000139">
    <property type="term" value="C:Golgi membrane"/>
    <property type="evidence" value="ECO:0007669"/>
    <property type="project" value="UniProtKB-SubCell"/>
</dbReference>
<dbReference type="Proteomes" id="UP001177140">
    <property type="component" value="Unassembled WGS sequence"/>
</dbReference>
<evidence type="ECO:0008006" key="15">
    <source>
        <dbReference type="Google" id="ProtNLM"/>
    </source>
</evidence>
<keyword evidence="9" id="KW-0472">Membrane</keyword>
<evidence type="ECO:0000313" key="14">
    <source>
        <dbReference type="Proteomes" id="UP001177140"/>
    </source>
</evidence>
<evidence type="ECO:0000256" key="7">
    <source>
        <dbReference type="ARBA" id="ARBA00022927"/>
    </source>
</evidence>
<evidence type="ECO:0000256" key="6">
    <source>
        <dbReference type="ARBA" id="ARBA00022892"/>
    </source>
</evidence>
<evidence type="ECO:0000256" key="1">
    <source>
        <dbReference type="ARBA" id="ARBA00004255"/>
    </source>
</evidence>
<dbReference type="AlphaFoldDB" id="A0AA41V878"/>
<evidence type="ECO:0000256" key="10">
    <source>
        <dbReference type="ARBA" id="ARBA00023329"/>
    </source>
</evidence>
<keyword evidence="7" id="KW-0653">Protein transport</keyword>
<evidence type="ECO:0000256" key="5">
    <source>
        <dbReference type="ARBA" id="ARBA00022737"/>
    </source>
</evidence>
<dbReference type="GO" id="GO:0030126">
    <property type="term" value="C:COPI vesicle coat"/>
    <property type="evidence" value="ECO:0007669"/>
    <property type="project" value="InterPro"/>
</dbReference>
<keyword evidence="3" id="KW-0813">Transport</keyword>
<dbReference type="InterPro" id="IPR029446">
    <property type="entry name" value="COPB1_appendage_platform_dom"/>
</dbReference>
<comment type="subcellular location">
    <subcellularLocation>
        <location evidence="2">Cytoplasmic vesicle</location>
        <location evidence="2">COPI-coated vesicle membrane</location>
        <topology evidence="2">Peripheral membrane protein</topology>
        <orientation evidence="2">Cytoplasmic side</orientation>
    </subcellularLocation>
    <subcellularLocation>
        <location evidence="1">Golgi apparatus membrane</location>
        <topology evidence="1">Peripheral membrane protein</topology>
        <orientation evidence="1">Cytoplasmic side</orientation>
    </subcellularLocation>
</comment>
<protein>
    <recommendedName>
        <fullName evidence="15">Coatomer beta subunit</fullName>
    </recommendedName>
</protein>
<evidence type="ECO:0000313" key="13">
    <source>
        <dbReference type="EMBL" id="MCL7034369.1"/>
    </source>
</evidence>
<comment type="caution">
    <text evidence="13">The sequence shown here is derived from an EMBL/GenBank/DDBJ whole genome shotgun (WGS) entry which is preliminary data.</text>
</comment>
<reference evidence="13" key="1">
    <citation type="submission" date="2022-03" db="EMBL/GenBank/DDBJ databases">
        <title>A functionally conserved STORR gene fusion in Papaver species that diverged 16.8 million years ago.</title>
        <authorList>
            <person name="Catania T."/>
        </authorList>
    </citation>
    <scope>NUCLEOTIDE SEQUENCE</scope>
    <source>
        <strain evidence="13">S-191538</strain>
    </source>
</reference>
<dbReference type="GO" id="GO:0006891">
    <property type="term" value="P:intra-Golgi vesicle-mediated transport"/>
    <property type="evidence" value="ECO:0007669"/>
    <property type="project" value="TreeGrafter"/>
</dbReference>
<dbReference type="PANTHER" id="PTHR10635">
    <property type="entry name" value="COATOMER SUBUNIT BETA"/>
    <property type="match status" value="1"/>
</dbReference>
<gene>
    <name evidence="13" type="ORF">MKW94_009907</name>
</gene>
<evidence type="ECO:0000256" key="4">
    <source>
        <dbReference type="ARBA" id="ARBA00022490"/>
    </source>
</evidence>
<evidence type="ECO:0000256" key="8">
    <source>
        <dbReference type="ARBA" id="ARBA00023034"/>
    </source>
</evidence>